<dbReference type="PANTHER" id="PTHR43792:SF8">
    <property type="entry name" value="[RIBOSOMAL PROTEIN US5]-ALANINE N-ACETYLTRANSFERASE"/>
    <property type="match status" value="1"/>
</dbReference>
<reference evidence="6" key="1">
    <citation type="submission" date="2016-11" db="EMBL/GenBank/DDBJ databases">
        <authorList>
            <person name="Varghese N."/>
            <person name="Submissions S."/>
        </authorList>
    </citation>
    <scope>NUCLEOTIDE SEQUENCE [LARGE SCALE GENOMIC DNA]</scope>
    <source>
        <strain evidence="6">DSM 18569</strain>
    </source>
</reference>
<accession>A0A1M6RPU2</accession>
<comment type="similarity">
    <text evidence="3">Belongs to the acetyltransferase family. RimJ subfamily.</text>
</comment>
<dbReference type="SUPFAM" id="SSF55729">
    <property type="entry name" value="Acyl-CoA N-acyltransferases (Nat)"/>
    <property type="match status" value="1"/>
</dbReference>
<evidence type="ECO:0000256" key="2">
    <source>
        <dbReference type="ARBA" id="ARBA00023315"/>
    </source>
</evidence>
<organism evidence="5 6">
    <name type="scientific">Hymenobacter psychrotolerans DSM 18569</name>
    <dbReference type="NCBI Taxonomy" id="1121959"/>
    <lineage>
        <taxon>Bacteria</taxon>
        <taxon>Pseudomonadati</taxon>
        <taxon>Bacteroidota</taxon>
        <taxon>Cytophagia</taxon>
        <taxon>Cytophagales</taxon>
        <taxon>Hymenobacteraceae</taxon>
        <taxon>Hymenobacter</taxon>
    </lineage>
</organism>
<dbReference type="AlphaFoldDB" id="A0A1M6RPU2"/>
<sequence length="190" mass="21314">MYASFLPPAAPPVSPLLTERLTLRPYQATDEAAFFALLDQNRRRLQQAFPSRVAAVQTPPDAGRVLAQFAQDWRTGRLYVFGIWHTATGSYLGDISLRPSWQKPISAEIGYYLGAEAEGRGYAREALAAAVQFGFGQHVQAASLTLRCRRDNPRSMAVAEHAGFQPLTTRRRLWALRTGDHDIVQFRLER</sequence>
<evidence type="ECO:0000259" key="4">
    <source>
        <dbReference type="PROSITE" id="PS51186"/>
    </source>
</evidence>
<evidence type="ECO:0000256" key="3">
    <source>
        <dbReference type="ARBA" id="ARBA00038502"/>
    </source>
</evidence>
<proteinExistence type="inferred from homology"/>
<dbReference type="OrthoDB" id="9811523at2"/>
<dbReference type="RefSeq" id="WP_073281365.1">
    <property type="nucleotide sequence ID" value="NZ_FRAS01000002.1"/>
</dbReference>
<evidence type="ECO:0000313" key="6">
    <source>
        <dbReference type="Proteomes" id="UP000183947"/>
    </source>
</evidence>
<dbReference type="InterPro" id="IPR000182">
    <property type="entry name" value="GNAT_dom"/>
</dbReference>
<gene>
    <name evidence="5" type="ORF">SAMN02746009_00765</name>
</gene>
<keyword evidence="6" id="KW-1185">Reference proteome</keyword>
<dbReference type="PROSITE" id="PS51186">
    <property type="entry name" value="GNAT"/>
    <property type="match status" value="1"/>
</dbReference>
<dbReference type="PANTHER" id="PTHR43792">
    <property type="entry name" value="GNAT FAMILY, PUTATIVE (AFU_ORTHOLOGUE AFUA_3G00765)-RELATED-RELATED"/>
    <property type="match status" value="1"/>
</dbReference>
<feature type="domain" description="N-acetyltransferase" evidence="4">
    <location>
        <begin position="21"/>
        <end position="189"/>
    </location>
</feature>
<evidence type="ECO:0000313" key="5">
    <source>
        <dbReference type="EMBL" id="SHK34502.1"/>
    </source>
</evidence>
<dbReference type="Gene3D" id="3.40.630.30">
    <property type="match status" value="1"/>
</dbReference>
<evidence type="ECO:0000256" key="1">
    <source>
        <dbReference type="ARBA" id="ARBA00022679"/>
    </source>
</evidence>
<dbReference type="Proteomes" id="UP000183947">
    <property type="component" value="Unassembled WGS sequence"/>
</dbReference>
<dbReference type="EMBL" id="FRAS01000002">
    <property type="protein sequence ID" value="SHK34502.1"/>
    <property type="molecule type" value="Genomic_DNA"/>
</dbReference>
<dbReference type="GO" id="GO:0008999">
    <property type="term" value="F:protein-N-terminal-alanine acetyltransferase activity"/>
    <property type="evidence" value="ECO:0007669"/>
    <property type="project" value="TreeGrafter"/>
</dbReference>
<protein>
    <submittedName>
        <fullName evidence="5">Protein N-acetyltransferase, RimJ/RimL family</fullName>
    </submittedName>
</protein>
<name>A0A1M6RPU2_9BACT</name>
<keyword evidence="1 5" id="KW-0808">Transferase</keyword>
<dbReference type="STRING" id="1121959.SAMN02746009_00765"/>
<dbReference type="GO" id="GO:0005737">
    <property type="term" value="C:cytoplasm"/>
    <property type="evidence" value="ECO:0007669"/>
    <property type="project" value="TreeGrafter"/>
</dbReference>
<keyword evidence="2" id="KW-0012">Acyltransferase</keyword>
<dbReference type="InterPro" id="IPR051531">
    <property type="entry name" value="N-acetyltransferase"/>
</dbReference>
<dbReference type="InterPro" id="IPR016181">
    <property type="entry name" value="Acyl_CoA_acyltransferase"/>
</dbReference>
<dbReference type="Pfam" id="PF13302">
    <property type="entry name" value="Acetyltransf_3"/>
    <property type="match status" value="1"/>
</dbReference>